<feature type="site" description="Interaction with target DNA" evidence="10">
    <location>
        <position position="133"/>
    </location>
</feature>
<dbReference type="GO" id="GO:0003727">
    <property type="term" value="F:single-stranded RNA binding"/>
    <property type="evidence" value="ECO:0007669"/>
    <property type="project" value="TreeGrafter"/>
</dbReference>
<feature type="compositionally biased region" description="Basic residues" evidence="11">
    <location>
        <begin position="35"/>
        <end position="44"/>
    </location>
</feature>
<dbReference type="EC" id="3.1.21.7" evidence="10"/>
<proteinExistence type="inferred from homology"/>
<comment type="similarity">
    <text evidence="10">Belongs to the endonuclease V family.</text>
</comment>
<feature type="region of interest" description="Disordered" evidence="11">
    <location>
        <begin position="1"/>
        <end position="46"/>
    </location>
</feature>
<evidence type="ECO:0000256" key="5">
    <source>
        <dbReference type="ARBA" id="ARBA00022759"/>
    </source>
</evidence>
<dbReference type="FunFam" id="3.30.2170.10:FF:000007">
    <property type="entry name" value="Endonuclease V"/>
    <property type="match status" value="1"/>
</dbReference>
<comment type="cofactor">
    <cofactor evidence="10">
        <name>Mg(2+)</name>
        <dbReference type="ChEBI" id="CHEBI:18420"/>
    </cofactor>
</comment>
<dbReference type="CDD" id="cd06559">
    <property type="entry name" value="Endonuclease_V"/>
    <property type="match status" value="1"/>
</dbReference>
<comment type="catalytic activity">
    <reaction evidence="10">
        <text>Endonucleolytic cleavage at apurinic or apyrimidinic sites to products with a 5'-phosphate.</text>
        <dbReference type="EC" id="3.1.21.7"/>
    </reaction>
</comment>
<dbReference type="GO" id="GO:0005737">
    <property type="term" value="C:cytoplasm"/>
    <property type="evidence" value="ECO:0007669"/>
    <property type="project" value="UniProtKB-SubCell"/>
</dbReference>
<organism evidence="12 13">
    <name type="scientific">Thermobispora bispora (strain ATCC 19993 / DSM 43833 / CBS 139.67 / JCM 10125 / KCTC 9307 / NBRC 14880 / R51)</name>
    <dbReference type="NCBI Taxonomy" id="469371"/>
    <lineage>
        <taxon>Bacteria</taxon>
        <taxon>Bacillati</taxon>
        <taxon>Actinomycetota</taxon>
        <taxon>Actinomycetes</taxon>
        <taxon>Streptosporangiales</taxon>
        <taxon>Streptosporangiaceae</taxon>
        <taxon>Thermobispora</taxon>
    </lineage>
</organism>
<dbReference type="PANTHER" id="PTHR28511">
    <property type="entry name" value="ENDONUCLEASE V"/>
    <property type="match status" value="1"/>
</dbReference>
<accession>D6YB21</accession>
<dbReference type="InterPro" id="IPR007581">
    <property type="entry name" value="Endonuclease-V"/>
</dbReference>
<evidence type="ECO:0000256" key="7">
    <source>
        <dbReference type="ARBA" id="ARBA00022801"/>
    </source>
</evidence>
<dbReference type="GO" id="GO:0006281">
    <property type="term" value="P:DNA repair"/>
    <property type="evidence" value="ECO:0007669"/>
    <property type="project" value="UniProtKB-UniRule"/>
</dbReference>
<gene>
    <name evidence="10" type="primary">nfi</name>
    <name evidence="12" type="ordered locus">Tbis_1668</name>
</gene>
<dbReference type="OrthoDB" id="9790916at2"/>
<dbReference type="HOGENOM" id="CLU_047631_1_1_11"/>
<dbReference type="STRING" id="469371.Tbis_1668"/>
<name>D6YB21_THEBD</name>
<reference evidence="12 13" key="1">
    <citation type="submission" date="2010-01" db="EMBL/GenBank/DDBJ databases">
        <title>The complete genome of Thermobispora bispora DSM 43833.</title>
        <authorList>
            <consortium name="US DOE Joint Genome Institute (JGI-PGF)"/>
            <person name="Lucas S."/>
            <person name="Copeland A."/>
            <person name="Lapidus A."/>
            <person name="Glavina del Rio T."/>
            <person name="Dalin E."/>
            <person name="Tice H."/>
            <person name="Bruce D."/>
            <person name="Goodwin L."/>
            <person name="Pitluck S."/>
            <person name="Kyrpides N."/>
            <person name="Mavromatis K."/>
            <person name="Ivanova N."/>
            <person name="Mikhailova N."/>
            <person name="Chertkov O."/>
            <person name="Brettin T."/>
            <person name="Detter J.C."/>
            <person name="Han C."/>
            <person name="Larimer F."/>
            <person name="Land M."/>
            <person name="Hauser L."/>
            <person name="Markowitz V."/>
            <person name="Cheng J.-F."/>
            <person name="Hugenholtz P."/>
            <person name="Woyke T."/>
            <person name="Wu D."/>
            <person name="Jando M."/>
            <person name="Schneider S."/>
            <person name="Klenk H.-P."/>
            <person name="Eisen J.A."/>
        </authorList>
    </citation>
    <scope>NUCLEOTIDE SEQUENCE [LARGE SCALE GENOMIC DNA]</scope>
    <source>
        <strain evidence="13">ATCC 19993 / DSM 43833 / CBS 139.67 / JCM 10125 / KCTC 9307 / NBRC 14880 / R51</strain>
    </source>
</reference>
<evidence type="ECO:0000256" key="1">
    <source>
        <dbReference type="ARBA" id="ARBA00004496"/>
    </source>
</evidence>
<keyword evidence="9 10" id="KW-0234">DNA repair</keyword>
<evidence type="ECO:0000313" key="12">
    <source>
        <dbReference type="EMBL" id="ADG88381.1"/>
    </source>
</evidence>
<keyword evidence="3 10" id="KW-0540">Nuclease</keyword>
<dbReference type="AlphaFoldDB" id="D6YB21"/>
<keyword evidence="6 10" id="KW-0227">DNA damage</keyword>
<evidence type="ECO:0000256" key="4">
    <source>
        <dbReference type="ARBA" id="ARBA00022723"/>
    </source>
</evidence>
<dbReference type="KEGG" id="tbi:Tbis_1668"/>
<evidence type="ECO:0000256" key="11">
    <source>
        <dbReference type="SAM" id="MobiDB-lite"/>
    </source>
</evidence>
<dbReference type="GO" id="GO:0000287">
    <property type="term" value="F:magnesium ion binding"/>
    <property type="evidence" value="ECO:0007669"/>
    <property type="project" value="UniProtKB-UniRule"/>
</dbReference>
<keyword evidence="7 10" id="KW-0378">Hydrolase</keyword>
<dbReference type="GO" id="GO:0043737">
    <property type="term" value="F:deoxyribonuclease V activity"/>
    <property type="evidence" value="ECO:0007669"/>
    <property type="project" value="UniProtKB-UniRule"/>
</dbReference>
<evidence type="ECO:0000256" key="9">
    <source>
        <dbReference type="ARBA" id="ARBA00023204"/>
    </source>
</evidence>
<feature type="binding site" evidence="10">
    <location>
        <position position="97"/>
    </location>
    <ligand>
        <name>Mg(2+)</name>
        <dbReference type="ChEBI" id="CHEBI:18420"/>
    </ligand>
</feature>
<evidence type="ECO:0000256" key="10">
    <source>
        <dbReference type="HAMAP-Rule" id="MF_00801"/>
    </source>
</evidence>
<keyword evidence="4 10" id="KW-0479">Metal-binding</keyword>
<dbReference type="Proteomes" id="UP000006640">
    <property type="component" value="Chromosome"/>
</dbReference>
<evidence type="ECO:0000313" key="13">
    <source>
        <dbReference type="Proteomes" id="UP000006640"/>
    </source>
</evidence>
<dbReference type="EMBL" id="CP001874">
    <property type="protein sequence ID" value="ADG88381.1"/>
    <property type="molecule type" value="Genomic_DNA"/>
</dbReference>
<protein>
    <recommendedName>
        <fullName evidence="10">Endonuclease V</fullName>
        <ecNumber evidence="10">3.1.21.7</ecNumber>
    </recommendedName>
    <alternativeName>
        <fullName evidence="10">Deoxyinosine 3'endonuclease</fullName>
    </alternativeName>
    <alternativeName>
        <fullName evidence="10">Deoxyribonuclease V</fullName>
        <shortName evidence="10">DNase V</shortName>
    </alternativeName>
</protein>
<dbReference type="Gene3D" id="3.30.2170.10">
    <property type="entry name" value="archaeoglobus fulgidus dsm 4304 superfamily"/>
    <property type="match status" value="1"/>
</dbReference>
<keyword evidence="5 10" id="KW-0255">Endonuclease</keyword>
<evidence type="ECO:0000256" key="6">
    <source>
        <dbReference type="ARBA" id="ARBA00022763"/>
    </source>
</evidence>
<dbReference type="HAMAP" id="MF_00801">
    <property type="entry name" value="Endonuclease_5"/>
    <property type="match status" value="1"/>
</dbReference>
<keyword evidence="2 10" id="KW-0963">Cytoplasm</keyword>
<evidence type="ECO:0000256" key="2">
    <source>
        <dbReference type="ARBA" id="ARBA00022490"/>
    </source>
</evidence>
<dbReference type="PANTHER" id="PTHR28511:SF1">
    <property type="entry name" value="ENDONUCLEASE V"/>
    <property type="match status" value="1"/>
</dbReference>
<feature type="binding site" evidence="10">
    <location>
        <position position="163"/>
    </location>
    <ligand>
        <name>Mg(2+)</name>
        <dbReference type="ChEBI" id="CHEBI:18420"/>
    </ligand>
</feature>
<keyword evidence="8 10" id="KW-0460">Magnesium</keyword>
<comment type="function">
    <text evidence="10">DNA repair enzyme involved in the repair of deaminated bases. Selectively cleaves double-stranded DNA at the second phosphodiester bond 3' to a deoxyinosine leaving behind the intact lesion on the nicked DNA.</text>
</comment>
<evidence type="ECO:0000256" key="8">
    <source>
        <dbReference type="ARBA" id="ARBA00022842"/>
    </source>
</evidence>
<dbReference type="Pfam" id="PF04493">
    <property type="entry name" value="Endonuclease_5"/>
    <property type="match status" value="1"/>
</dbReference>
<dbReference type="eggNOG" id="COG1515">
    <property type="taxonomic scope" value="Bacteria"/>
</dbReference>
<keyword evidence="13" id="KW-1185">Reference proteome</keyword>
<sequence>MVTPAWPASAPAGGDPVAGRAVGPPRLTARPVGLRPRRTARPPGRRKDLWWATVKVDAPPSWPTTVDEAEAIQEKLRSRLDLTGPGPRHPATVAGVDVAYAGERLVAAVVVLDGATLEVLEQVAVPGRVAFDYVPGLLAFRELPGLITALERLTRTPELIVCDGYGLAHPRRFGLACHLGVLTGLPTIGVGKTAYVGTYEMPGRRRGSWSELRLGDDVVGRVLRTQDDVKPVFVSVGNRIDLDTACANVLALCPRHRLPETTRAADRLSRAVLTRGTTP</sequence>
<dbReference type="GO" id="GO:0016891">
    <property type="term" value="F:RNA endonuclease activity producing 5'-phosphomonoesters, hydrolytic mechanism"/>
    <property type="evidence" value="ECO:0007669"/>
    <property type="project" value="TreeGrafter"/>
</dbReference>
<comment type="subcellular location">
    <subcellularLocation>
        <location evidence="1 10">Cytoplasm</location>
    </subcellularLocation>
</comment>
<evidence type="ECO:0000256" key="3">
    <source>
        <dbReference type="ARBA" id="ARBA00022722"/>
    </source>
</evidence>